<evidence type="ECO:0000313" key="3">
    <source>
        <dbReference type="Proteomes" id="UP001139369"/>
    </source>
</evidence>
<dbReference type="AlphaFoldDB" id="A0A9X2AHW1"/>
<reference evidence="2" key="1">
    <citation type="submission" date="2022-02" db="EMBL/GenBank/DDBJ databases">
        <title>Polaribacter sp. MSW13, isolated from seawater.</title>
        <authorList>
            <person name="Kristyanto S."/>
            <person name="Jung J."/>
            <person name="Jeon C.O."/>
        </authorList>
    </citation>
    <scope>NUCLEOTIDE SEQUENCE</scope>
    <source>
        <strain evidence="2">MSW13</strain>
    </source>
</reference>
<dbReference type="EMBL" id="JAKQYM010000001">
    <property type="protein sequence ID" value="MCI2227966.1"/>
    <property type="molecule type" value="Genomic_DNA"/>
</dbReference>
<accession>A0A9X2AHW1</accession>
<feature type="transmembrane region" description="Helical" evidence="1">
    <location>
        <begin position="45"/>
        <end position="64"/>
    </location>
</feature>
<name>A0A9X2AHW1_9FLAO</name>
<keyword evidence="1" id="KW-1133">Transmembrane helix</keyword>
<feature type="transmembrane region" description="Helical" evidence="1">
    <location>
        <begin position="76"/>
        <end position="98"/>
    </location>
</feature>
<dbReference type="RefSeq" id="WP_242177083.1">
    <property type="nucleotide sequence ID" value="NZ_JAKQYM010000001.1"/>
</dbReference>
<protein>
    <submittedName>
        <fullName evidence="2">Uncharacterized protein</fullName>
    </submittedName>
</protein>
<gene>
    <name evidence="2" type="ORF">MC378_02220</name>
</gene>
<organism evidence="2 3">
    <name type="scientific">Polaribacter marinus</name>
    <dbReference type="NCBI Taxonomy" id="2916838"/>
    <lineage>
        <taxon>Bacteria</taxon>
        <taxon>Pseudomonadati</taxon>
        <taxon>Bacteroidota</taxon>
        <taxon>Flavobacteriia</taxon>
        <taxon>Flavobacteriales</taxon>
        <taxon>Flavobacteriaceae</taxon>
    </lineage>
</organism>
<feature type="transmembrane region" description="Helical" evidence="1">
    <location>
        <begin position="12"/>
        <end position="33"/>
    </location>
</feature>
<dbReference type="Proteomes" id="UP001139369">
    <property type="component" value="Unassembled WGS sequence"/>
</dbReference>
<evidence type="ECO:0000256" key="1">
    <source>
        <dbReference type="SAM" id="Phobius"/>
    </source>
</evidence>
<keyword evidence="3" id="KW-1185">Reference proteome</keyword>
<comment type="caution">
    <text evidence="2">The sequence shown here is derived from an EMBL/GenBank/DDBJ whole genome shotgun (WGS) entry which is preliminary data.</text>
</comment>
<keyword evidence="1" id="KW-0812">Transmembrane</keyword>
<proteinExistence type="predicted"/>
<keyword evidence="1" id="KW-0472">Membrane</keyword>
<feature type="transmembrane region" description="Helical" evidence="1">
    <location>
        <begin position="118"/>
        <end position="144"/>
    </location>
</feature>
<sequence>MLKKIIAKPHLFFFGLIPVFILISIFKGKYQIGFNFNDNYFITDLKFWSAISAVFFGLIGLNYFALHWANKPAKKWLTIIHISLQILAFILVLTRNNWNWIGKQYSQEASLLNDHSSFVIFVSFIIFIISIFIHLINFFTSLFLKSE</sequence>
<evidence type="ECO:0000313" key="2">
    <source>
        <dbReference type="EMBL" id="MCI2227966.1"/>
    </source>
</evidence>